<dbReference type="Proteomes" id="UP001139648">
    <property type="component" value="Unassembled WGS sequence"/>
</dbReference>
<keyword evidence="3" id="KW-0413">Isomerase</keyword>
<protein>
    <submittedName>
        <fullName evidence="3">UDP-glucose 4-epimerase</fullName>
        <ecNumber evidence="3">5.1.3.2</ecNumber>
    </submittedName>
</protein>
<evidence type="ECO:0000313" key="3">
    <source>
        <dbReference type="EMBL" id="MCP2365736.1"/>
    </source>
</evidence>
<dbReference type="AlphaFoldDB" id="A0A9X2GV90"/>
<gene>
    <name evidence="3" type="ORF">HD597_012840</name>
</gene>
<sequence length="321" mass="34164">MQAPLAVIGSGFLRSALLQQLALCSPGATVRVLSPVVPEQVPGLRLEYVRGHITDQDALYAAVTGAETVVHLGTETTVPHRRHRGAGLYTINARGTAALTSAAITKDCRHLIYCSSAEVYGDGPGRLLDEDDPLAPQSRAARAKIVGERIVEQFGLLPGKATTVIRPFGTYGPGQPGRSVFGKIMSAALTGRPIVLPDGGTQLRNFTYVDDVAQGIIAAMGRTNDATTPRACYNIASVETFSIRDAALLAIDLIGSASVVTAPRPSSRRKPHDRPVTVQIPSTERAYTELGFRPLTLLTEGLSRCFMHSRVQAPGRALAYA</sequence>
<evidence type="ECO:0000256" key="1">
    <source>
        <dbReference type="ARBA" id="ARBA00007637"/>
    </source>
</evidence>
<dbReference type="GO" id="GO:0003978">
    <property type="term" value="F:UDP-glucose 4-epimerase activity"/>
    <property type="evidence" value="ECO:0007669"/>
    <property type="project" value="UniProtKB-EC"/>
</dbReference>
<evidence type="ECO:0000313" key="4">
    <source>
        <dbReference type="Proteomes" id="UP001139648"/>
    </source>
</evidence>
<dbReference type="InterPro" id="IPR001509">
    <property type="entry name" value="Epimerase_deHydtase"/>
</dbReference>
<dbReference type="PANTHER" id="PTHR43000">
    <property type="entry name" value="DTDP-D-GLUCOSE 4,6-DEHYDRATASE-RELATED"/>
    <property type="match status" value="1"/>
</dbReference>
<dbReference type="Gene3D" id="3.40.50.720">
    <property type="entry name" value="NAD(P)-binding Rossmann-like Domain"/>
    <property type="match status" value="1"/>
</dbReference>
<comment type="similarity">
    <text evidence="1">Belongs to the NAD(P)-dependent epimerase/dehydratase family.</text>
</comment>
<comment type="caution">
    <text evidence="3">The sequence shown here is derived from an EMBL/GenBank/DDBJ whole genome shotgun (WGS) entry which is preliminary data.</text>
</comment>
<evidence type="ECO:0000259" key="2">
    <source>
        <dbReference type="Pfam" id="PF01370"/>
    </source>
</evidence>
<dbReference type="EMBL" id="JAMZEB010000003">
    <property type="protein sequence ID" value="MCP2365736.1"/>
    <property type="molecule type" value="Genomic_DNA"/>
</dbReference>
<dbReference type="EC" id="5.1.3.2" evidence="3"/>
<keyword evidence="4" id="KW-1185">Reference proteome</keyword>
<dbReference type="SUPFAM" id="SSF51735">
    <property type="entry name" value="NAD(P)-binding Rossmann-fold domains"/>
    <property type="match status" value="1"/>
</dbReference>
<name>A0A9X2GV90_9ACTN</name>
<proteinExistence type="inferred from homology"/>
<accession>A0A9X2GV90</accession>
<reference evidence="3" key="1">
    <citation type="submission" date="2022-06" db="EMBL/GenBank/DDBJ databases">
        <title>Sequencing the genomes of 1000 actinobacteria strains.</title>
        <authorList>
            <person name="Klenk H.-P."/>
        </authorList>
    </citation>
    <scope>NUCLEOTIDE SEQUENCE</scope>
    <source>
        <strain evidence="3">DSM 46694</strain>
    </source>
</reference>
<feature type="domain" description="NAD-dependent epimerase/dehydratase" evidence="2">
    <location>
        <begin position="10"/>
        <end position="236"/>
    </location>
</feature>
<dbReference type="Pfam" id="PF01370">
    <property type="entry name" value="Epimerase"/>
    <property type="match status" value="1"/>
</dbReference>
<dbReference type="InterPro" id="IPR036291">
    <property type="entry name" value="NAD(P)-bd_dom_sf"/>
</dbReference>
<dbReference type="RefSeq" id="WP_253760205.1">
    <property type="nucleotide sequence ID" value="NZ_BAABKA010000133.1"/>
</dbReference>
<organism evidence="3 4">
    <name type="scientific">Nonomuraea thailandensis</name>
    <dbReference type="NCBI Taxonomy" id="1188745"/>
    <lineage>
        <taxon>Bacteria</taxon>
        <taxon>Bacillati</taxon>
        <taxon>Actinomycetota</taxon>
        <taxon>Actinomycetes</taxon>
        <taxon>Streptosporangiales</taxon>
        <taxon>Streptosporangiaceae</taxon>
        <taxon>Nonomuraea</taxon>
    </lineage>
</organism>